<dbReference type="GO" id="GO:0046983">
    <property type="term" value="F:protein dimerization activity"/>
    <property type="evidence" value="ECO:0007669"/>
    <property type="project" value="InterPro"/>
</dbReference>
<dbReference type="Pfam" id="PF05699">
    <property type="entry name" value="Dimer_Tnp_hAT"/>
    <property type="match status" value="1"/>
</dbReference>
<name>A0A5N6NJE9_9ASTR</name>
<feature type="domain" description="HAT C-terminal dimerisation" evidence="1">
    <location>
        <begin position="7"/>
        <end position="74"/>
    </location>
</feature>
<dbReference type="OrthoDB" id="1729558at2759"/>
<evidence type="ECO:0000259" key="1">
    <source>
        <dbReference type="Pfam" id="PF05699"/>
    </source>
</evidence>
<protein>
    <recommendedName>
        <fullName evidence="1">HAT C-terminal dimerisation domain-containing protein</fullName>
    </recommendedName>
</protein>
<keyword evidence="3" id="KW-1185">Reference proteome</keyword>
<dbReference type="InterPro" id="IPR012337">
    <property type="entry name" value="RNaseH-like_sf"/>
</dbReference>
<gene>
    <name evidence="2" type="ORF">E3N88_20430</name>
</gene>
<evidence type="ECO:0000313" key="3">
    <source>
        <dbReference type="Proteomes" id="UP000326396"/>
    </source>
</evidence>
<dbReference type="InterPro" id="IPR008906">
    <property type="entry name" value="HATC_C_dom"/>
</dbReference>
<dbReference type="PANTHER" id="PTHR23272:SF190">
    <property type="entry name" value="ZINC FINGER, BED-TYPE-RELATED"/>
    <property type="match status" value="1"/>
</dbReference>
<dbReference type="Proteomes" id="UP000326396">
    <property type="component" value="Linkage Group LG19"/>
</dbReference>
<reference evidence="2 3" key="1">
    <citation type="submission" date="2019-05" db="EMBL/GenBank/DDBJ databases">
        <title>Mikania micrantha, genome provides insights into the molecular mechanism of rapid growth.</title>
        <authorList>
            <person name="Liu B."/>
        </authorList>
    </citation>
    <scope>NUCLEOTIDE SEQUENCE [LARGE SCALE GENOMIC DNA]</scope>
    <source>
        <strain evidence="2">NLD-2019</strain>
        <tissue evidence="2">Leaf</tissue>
    </source>
</reference>
<organism evidence="2 3">
    <name type="scientific">Mikania micrantha</name>
    <name type="common">bitter vine</name>
    <dbReference type="NCBI Taxonomy" id="192012"/>
    <lineage>
        <taxon>Eukaryota</taxon>
        <taxon>Viridiplantae</taxon>
        <taxon>Streptophyta</taxon>
        <taxon>Embryophyta</taxon>
        <taxon>Tracheophyta</taxon>
        <taxon>Spermatophyta</taxon>
        <taxon>Magnoliopsida</taxon>
        <taxon>eudicotyledons</taxon>
        <taxon>Gunneridae</taxon>
        <taxon>Pentapetalae</taxon>
        <taxon>asterids</taxon>
        <taxon>campanulids</taxon>
        <taxon>Asterales</taxon>
        <taxon>Asteraceae</taxon>
        <taxon>Asteroideae</taxon>
        <taxon>Heliantheae alliance</taxon>
        <taxon>Eupatorieae</taxon>
        <taxon>Mikania</taxon>
    </lineage>
</organism>
<dbReference type="SUPFAM" id="SSF53098">
    <property type="entry name" value="Ribonuclease H-like"/>
    <property type="match status" value="1"/>
</dbReference>
<dbReference type="EMBL" id="SZYD01000011">
    <property type="protein sequence ID" value="KAD4888357.1"/>
    <property type="molecule type" value="Genomic_DNA"/>
</dbReference>
<dbReference type="AlphaFoldDB" id="A0A5N6NJE9"/>
<dbReference type="PANTHER" id="PTHR23272">
    <property type="entry name" value="BED FINGER-RELATED"/>
    <property type="match status" value="1"/>
</dbReference>
<proteinExistence type="predicted"/>
<sequence length="132" mass="14730">MSAEEYMKFDILAWWKGKESQFPILSAMARDLLTVQASTVASESAFSLSGRVLSLRRTRLTLTSVEMCICLKDHLDAVDRIQDSTNLEDEIIIEPQVHEEEVAEGLSSGLSDEELAYDASIRLNNSSGENEM</sequence>
<accession>A0A5N6NJE9</accession>
<comment type="caution">
    <text evidence="2">The sequence shown here is derived from an EMBL/GenBank/DDBJ whole genome shotgun (WGS) entry which is preliminary data.</text>
</comment>
<evidence type="ECO:0000313" key="2">
    <source>
        <dbReference type="EMBL" id="KAD4888357.1"/>
    </source>
</evidence>